<evidence type="ECO:0000256" key="4">
    <source>
        <dbReference type="ARBA" id="ARBA00023136"/>
    </source>
</evidence>
<dbReference type="GO" id="GO:0016036">
    <property type="term" value="P:cellular response to phosphate starvation"/>
    <property type="evidence" value="ECO:0007669"/>
    <property type="project" value="InterPro"/>
</dbReference>
<keyword evidence="2 5" id="KW-0812">Transmembrane</keyword>
<dbReference type="InterPro" id="IPR004342">
    <property type="entry name" value="EXS_C"/>
</dbReference>
<dbReference type="PANTHER" id="PTHR48477">
    <property type="entry name" value="PHOSPHATE TRANSPORTER PHO1"/>
    <property type="match status" value="1"/>
</dbReference>
<sequence>MSINIVKNIYVTRTFTWLKKYSVLEDGLKQDVKYLNQISETLPIKKRIRTNVTRSICSVLEDGLKKGKEAAMLAAGAKVAYEKDESIVWLCLVVIMSSAATMYQLYWDFVKDWGLLQINSNNPWLRNELMLQRKSIYYFSMGLNLILRLAWLQTVLHSSFESVDYRILRLEEVAKETCEVTQNRPQHSPR</sequence>
<dbReference type="InterPro" id="IPR052486">
    <property type="entry name" value="PHO1"/>
</dbReference>
<comment type="caution">
    <text evidence="7">The sequence shown here is derived from an EMBL/GenBank/DDBJ whole genome shotgun (WGS) entry which is preliminary data.</text>
</comment>
<feature type="transmembrane region" description="Helical" evidence="5">
    <location>
        <begin position="87"/>
        <end position="106"/>
    </location>
</feature>
<evidence type="ECO:0000313" key="8">
    <source>
        <dbReference type="Proteomes" id="UP000447434"/>
    </source>
</evidence>
<evidence type="ECO:0000259" key="6">
    <source>
        <dbReference type="PROSITE" id="PS51380"/>
    </source>
</evidence>
<proteinExistence type="predicted"/>
<name>A0A6A4PDH9_LUPAL</name>
<dbReference type="PANTHER" id="PTHR48477:SF1">
    <property type="entry name" value="PHOSPHATE TRANSPORTER PHO1"/>
    <property type="match status" value="1"/>
</dbReference>
<dbReference type="PROSITE" id="PS51380">
    <property type="entry name" value="EXS"/>
    <property type="match status" value="1"/>
</dbReference>
<evidence type="ECO:0000256" key="1">
    <source>
        <dbReference type="ARBA" id="ARBA00004141"/>
    </source>
</evidence>
<evidence type="ECO:0000313" key="7">
    <source>
        <dbReference type="EMBL" id="KAE9597617.1"/>
    </source>
</evidence>
<keyword evidence="4 5" id="KW-0472">Membrane</keyword>
<gene>
    <name evidence="7" type="ORF">Lalb_Chr16g0388431</name>
</gene>
<evidence type="ECO:0000256" key="5">
    <source>
        <dbReference type="SAM" id="Phobius"/>
    </source>
</evidence>
<dbReference type="AlphaFoldDB" id="A0A6A4PDH9"/>
<protein>
    <recommendedName>
        <fullName evidence="6">EXS domain-containing protein</fullName>
    </recommendedName>
</protein>
<accession>A0A6A4PDH9</accession>
<feature type="transmembrane region" description="Helical" evidence="5">
    <location>
        <begin position="136"/>
        <end position="156"/>
    </location>
</feature>
<dbReference type="GO" id="GO:0016020">
    <property type="term" value="C:membrane"/>
    <property type="evidence" value="ECO:0007669"/>
    <property type="project" value="UniProtKB-SubCell"/>
</dbReference>
<dbReference type="Proteomes" id="UP000447434">
    <property type="component" value="Chromosome 16"/>
</dbReference>
<dbReference type="Pfam" id="PF03124">
    <property type="entry name" value="EXS"/>
    <property type="match status" value="1"/>
</dbReference>
<comment type="subcellular location">
    <subcellularLocation>
        <location evidence="1">Membrane</location>
        <topology evidence="1">Multi-pass membrane protein</topology>
    </subcellularLocation>
</comment>
<dbReference type="OrthoDB" id="9970435at2759"/>
<dbReference type="EMBL" id="WOCE01000016">
    <property type="protein sequence ID" value="KAE9597617.1"/>
    <property type="molecule type" value="Genomic_DNA"/>
</dbReference>
<feature type="domain" description="EXS" evidence="6">
    <location>
        <begin position="27"/>
        <end position="190"/>
    </location>
</feature>
<evidence type="ECO:0000256" key="2">
    <source>
        <dbReference type="ARBA" id="ARBA00022692"/>
    </source>
</evidence>
<keyword evidence="3 5" id="KW-1133">Transmembrane helix</keyword>
<reference evidence="8" key="1">
    <citation type="journal article" date="2020" name="Nat. Commun.">
        <title>Genome sequence of the cluster root forming white lupin.</title>
        <authorList>
            <person name="Hufnagel B."/>
            <person name="Marques A."/>
            <person name="Soriano A."/>
            <person name="Marques L."/>
            <person name="Divol F."/>
            <person name="Doumas P."/>
            <person name="Sallet E."/>
            <person name="Mancinotti D."/>
            <person name="Carrere S."/>
            <person name="Marande W."/>
            <person name="Arribat S."/>
            <person name="Keller J."/>
            <person name="Huneau C."/>
            <person name="Blein T."/>
            <person name="Aime D."/>
            <person name="Laguerre M."/>
            <person name="Taylor J."/>
            <person name="Schubert V."/>
            <person name="Nelson M."/>
            <person name="Geu-Flores F."/>
            <person name="Crespi M."/>
            <person name="Gallardo-Guerrero K."/>
            <person name="Delaux P.-M."/>
            <person name="Salse J."/>
            <person name="Berges H."/>
            <person name="Guyot R."/>
            <person name="Gouzy J."/>
            <person name="Peret B."/>
        </authorList>
    </citation>
    <scope>NUCLEOTIDE SEQUENCE [LARGE SCALE GENOMIC DNA]</scope>
    <source>
        <strain evidence="8">cv. Amiga</strain>
    </source>
</reference>
<keyword evidence="8" id="KW-1185">Reference proteome</keyword>
<organism evidence="7 8">
    <name type="scientific">Lupinus albus</name>
    <name type="common">White lupine</name>
    <name type="synonym">Lupinus termis</name>
    <dbReference type="NCBI Taxonomy" id="3870"/>
    <lineage>
        <taxon>Eukaryota</taxon>
        <taxon>Viridiplantae</taxon>
        <taxon>Streptophyta</taxon>
        <taxon>Embryophyta</taxon>
        <taxon>Tracheophyta</taxon>
        <taxon>Spermatophyta</taxon>
        <taxon>Magnoliopsida</taxon>
        <taxon>eudicotyledons</taxon>
        <taxon>Gunneridae</taxon>
        <taxon>Pentapetalae</taxon>
        <taxon>rosids</taxon>
        <taxon>fabids</taxon>
        <taxon>Fabales</taxon>
        <taxon>Fabaceae</taxon>
        <taxon>Papilionoideae</taxon>
        <taxon>50 kb inversion clade</taxon>
        <taxon>genistoids sensu lato</taxon>
        <taxon>core genistoids</taxon>
        <taxon>Genisteae</taxon>
        <taxon>Lupinus</taxon>
    </lineage>
</organism>
<evidence type="ECO:0000256" key="3">
    <source>
        <dbReference type="ARBA" id="ARBA00022989"/>
    </source>
</evidence>